<evidence type="ECO:0000256" key="4">
    <source>
        <dbReference type="ARBA" id="ARBA00022857"/>
    </source>
</evidence>
<comment type="subunit">
    <text evidence="8">Homodimer.</text>
</comment>
<evidence type="ECO:0000256" key="3">
    <source>
        <dbReference type="ARBA" id="ARBA00012970"/>
    </source>
</evidence>
<dbReference type="Proteomes" id="UP001206206">
    <property type="component" value="Unassembled WGS sequence"/>
</dbReference>
<dbReference type="Pfam" id="PF00745">
    <property type="entry name" value="GlutR_dimer"/>
    <property type="match status" value="1"/>
</dbReference>
<feature type="binding site" evidence="8">
    <location>
        <position position="128"/>
    </location>
    <ligand>
        <name>substrate</name>
    </ligand>
</feature>
<evidence type="ECO:0000256" key="1">
    <source>
        <dbReference type="ARBA" id="ARBA00005059"/>
    </source>
</evidence>
<comment type="function">
    <text evidence="8">Catalyzes the NADPH-dependent reduction of glutamyl-tRNA(Glu) to glutamate 1-semialdehyde (GSA).</text>
</comment>
<feature type="domain" description="Quinate/shikimate 5-dehydrogenase/glutamyl-tRNA reductase" evidence="11">
    <location>
        <begin position="180"/>
        <end position="309"/>
    </location>
</feature>
<feature type="domain" description="Tetrapyrrole biosynthesis glutamyl-tRNA reductase dimerisation" evidence="10">
    <location>
        <begin position="326"/>
        <end position="424"/>
    </location>
</feature>
<dbReference type="HAMAP" id="MF_00087">
    <property type="entry name" value="Glu_tRNA_reductase"/>
    <property type="match status" value="1"/>
</dbReference>
<protein>
    <recommendedName>
        <fullName evidence="3 8">Glutamyl-tRNA reductase</fullName>
        <shortName evidence="8">GluTR</shortName>
        <ecNumber evidence="3 8">1.2.1.70</ecNumber>
    </recommendedName>
</protein>
<organism evidence="13 14">
    <name type="scientific">Streptantibioticus rubrisoli</name>
    <dbReference type="NCBI Taxonomy" id="1387313"/>
    <lineage>
        <taxon>Bacteria</taxon>
        <taxon>Bacillati</taxon>
        <taxon>Actinomycetota</taxon>
        <taxon>Actinomycetes</taxon>
        <taxon>Kitasatosporales</taxon>
        <taxon>Streptomycetaceae</taxon>
        <taxon>Streptantibioticus</taxon>
    </lineage>
</organism>
<dbReference type="PANTHER" id="PTHR43013">
    <property type="entry name" value="GLUTAMYL-TRNA REDUCTASE"/>
    <property type="match status" value="1"/>
</dbReference>
<evidence type="ECO:0000313" key="13">
    <source>
        <dbReference type="EMBL" id="MCQ4040744.1"/>
    </source>
</evidence>
<feature type="binding site" evidence="8">
    <location>
        <begin position="122"/>
        <end position="124"/>
    </location>
    <ligand>
        <name>substrate</name>
    </ligand>
</feature>
<feature type="binding site" evidence="8">
    <location>
        <position position="117"/>
    </location>
    <ligand>
        <name>substrate</name>
    </ligand>
</feature>
<dbReference type="InterPro" id="IPR000343">
    <property type="entry name" value="4pyrrol_synth_GluRdtase"/>
</dbReference>
<dbReference type="SUPFAM" id="SSF51735">
    <property type="entry name" value="NAD(P)-binding Rossmann-fold domains"/>
    <property type="match status" value="1"/>
</dbReference>
<keyword evidence="5 8" id="KW-0560">Oxidoreductase</keyword>
<dbReference type="SUPFAM" id="SSF69742">
    <property type="entry name" value="Glutamyl tRNA-reductase catalytic, N-terminal domain"/>
    <property type="match status" value="1"/>
</dbReference>
<evidence type="ECO:0000256" key="2">
    <source>
        <dbReference type="ARBA" id="ARBA00005916"/>
    </source>
</evidence>
<dbReference type="Gene3D" id="3.30.460.30">
    <property type="entry name" value="Glutamyl-tRNA reductase, N-terminal domain"/>
    <property type="match status" value="1"/>
</dbReference>
<feature type="binding site" evidence="8">
    <location>
        <begin position="197"/>
        <end position="202"/>
    </location>
    <ligand>
        <name>NADP(+)</name>
        <dbReference type="ChEBI" id="CHEBI:58349"/>
    </ligand>
</feature>
<dbReference type="Pfam" id="PF01488">
    <property type="entry name" value="Shikimate_DH"/>
    <property type="match status" value="1"/>
</dbReference>
<feature type="site" description="Important for activity" evidence="8">
    <location>
        <position position="107"/>
    </location>
</feature>
<evidence type="ECO:0000259" key="11">
    <source>
        <dbReference type="Pfam" id="PF01488"/>
    </source>
</evidence>
<dbReference type="EMBL" id="JANFNH010000001">
    <property type="protein sequence ID" value="MCQ4040744.1"/>
    <property type="molecule type" value="Genomic_DNA"/>
</dbReference>
<evidence type="ECO:0000256" key="8">
    <source>
        <dbReference type="HAMAP-Rule" id="MF_00087"/>
    </source>
</evidence>
<dbReference type="InterPro" id="IPR036453">
    <property type="entry name" value="GluRdtase_dimer_dom_sf"/>
</dbReference>
<comment type="domain">
    <text evidence="8">Possesses an unusual extended V-shaped dimeric structure with each monomer consisting of three distinct domains arranged along a curved 'spinal' alpha-helix. The N-terminal catalytic domain specifically recognizes the glutamate moiety of the substrate. The second domain is the NADPH-binding domain, and the third C-terminal domain is responsible for dimerization.</text>
</comment>
<keyword evidence="14" id="KW-1185">Reference proteome</keyword>
<evidence type="ECO:0000256" key="7">
    <source>
        <dbReference type="ARBA" id="ARBA00047464"/>
    </source>
</evidence>
<dbReference type="GO" id="GO:0008883">
    <property type="term" value="F:glutamyl-tRNA reductase activity"/>
    <property type="evidence" value="ECO:0007669"/>
    <property type="project" value="UniProtKB-EC"/>
</dbReference>
<dbReference type="InterPro" id="IPR006151">
    <property type="entry name" value="Shikm_DH/Glu-tRNA_Rdtase"/>
</dbReference>
<dbReference type="RefSeq" id="WP_255924684.1">
    <property type="nucleotide sequence ID" value="NZ_JANFNH010000001.1"/>
</dbReference>
<name>A0ABT1P5U0_9ACTN</name>
<comment type="pathway">
    <text evidence="1 8 9">Porphyrin-containing compound metabolism; protoporphyrin-IX biosynthesis; 5-aminolevulinate from L-glutamyl-tRNA(Glu): step 1/2.</text>
</comment>
<feature type="active site" description="Nucleophile" evidence="8">
    <location>
        <position position="50"/>
    </location>
</feature>
<accession>A0ABT1P5U0</accession>
<dbReference type="EC" id="1.2.1.70" evidence="3 8"/>
<feature type="binding site" evidence="8">
    <location>
        <begin position="49"/>
        <end position="52"/>
    </location>
    <ligand>
        <name>substrate</name>
    </ligand>
</feature>
<dbReference type="CDD" id="cd05213">
    <property type="entry name" value="NAD_bind_Glutamyl_tRNA_reduct"/>
    <property type="match status" value="1"/>
</dbReference>
<dbReference type="InterPro" id="IPR036291">
    <property type="entry name" value="NAD(P)-bd_dom_sf"/>
</dbReference>
<keyword evidence="4 8" id="KW-0521">NADP</keyword>
<keyword evidence="6 8" id="KW-0627">Porphyrin biosynthesis</keyword>
<dbReference type="Gene3D" id="3.40.50.720">
    <property type="entry name" value="NAD(P)-binding Rossmann-like Domain"/>
    <property type="match status" value="1"/>
</dbReference>
<dbReference type="InterPro" id="IPR036343">
    <property type="entry name" value="GluRdtase_N_sf"/>
</dbReference>
<sequence length="441" mass="47041">MTLLSMGTSHHLAPLALLEATALTTPDVIRLLDRFADSPAVPEAVLLATCNRTELYVHTDADAADDPDAADTVLALFVAALAQAGGADPAELRSMLCVRRQREAVEHLFTVVSGLDSLLIGDQQIRGQVRAAYQLADERGTVGPVLHGLFQRALRVGKRVENETRIGAAASCLVTVALEAAARLAGPLERHRALVLGSGNLGSLSAVALHRAGLSEITVVNRTARTAERLARELGVHTATWPQLPQALRRADLVVSATGARNPVLTRELVVDALTARPGGVKVLIDLALPRDIDPAVATLPGVQLIDLVGLETRLKEVSRRVPIAEAHRIVAAETGAYQTERHRDAATGAIVAMRRSAMAVVDEEVDRLLHRVPTLPGQVRGEVERTARRIASKLIHRPTVRLREMATETGGHTYVEVLHDLFGPEPAGTAGAPNSNGGER</sequence>
<dbReference type="SUPFAM" id="SSF69075">
    <property type="entry name" value="Glutamyl tRNA-reductase dimerization domain"/>
    <property type="match status" value="1"/>
</dbReference>
<comment type="similarity">
    <text evidence="2 8 9">Belongs to the glutamyl-tRNA reductase family.</text>
</comment>
<dbReference type="InterPro" id="IPR015895">
    <property type="entry name" value="4pyrrol_synth_GluRdtase_N"/>
</dbReference>
<comment type="catalytic activity">
    <reaction evidence="7 8 9">
        <text>(S)-4-amino-5-oxopentanoate + tRNA(Glu) + NADP(+) = L-glutamyl-tRNA(Glu) + NADPH + H(+)</text>
        <dbReference type="Rhea" id="RHEA:12344"/>
        <dbReference type="Rhea" id="RHEA-COMP:9663"/>
        <dbReference type="Rhea" id="RHEA-COMP:9680"/>
        <dbReference type="ChEBI" id="CHEBI:15378"/>
        <dbReference type="ChEBI" id="CHEBI:57501"/>
        <dbReference type="ChEBI" id="CHEBI:57783"/>
        <dbReference type="ChEBI" id="CHEBI:58349"/>
        <dbReference type="ChEBI" id="CHEBI:78442"/>
        <dbReference type="ChEBI" id="CHEBI:78520"/>
        <dbReference type="EC" id="1.2.1.70"/>
    </reaction>
</comment>
<dbReference type="InterPro" id="IPR015896">
    <property type="entry name" value="4pyrrol_synth_GluRdtase_dimer"/>
</dbReference>
<evidence type="ECO:0000256" key="5">
    <source>
        <dbReference type="ARBA" id="ARBA00023002"/>
    </source>
</evidence>
<dbReference type="Pfam" id="PF05201">
    <property type="entry name" value="GlutR_N"/>
    <property type="match status" value="1"/>
</dbReference>
<feature type="domain" description="Glutamyl-tRNA reductase N-terminal" evidence="12">
    <location>
        <begin position="7"/>
        <end position="164"/>
    </location>
</feature>
<dbReference type="NCBIfam" id="TIGR01035">
    <property type="entry name" value="hemA"/>
    <property type="match status" value="1"/>
</dbReference>
<reference evidence="13 14" key="1">
    <citation type="submission" date="2022-06" db="EMBL/GenBank/DDBJ databases">
        <title>Draft genome sequence of type strain Streptomyces rubrisoli DSM 42083.</title>
        <authorList>
            <person name="Duangmal K."/>
            <person name="Klaysubun C."/>
        </authorList>
    </citation>
    <scope>NUCLEOTIDE SEQUENCE [LARGE SCALE GENOMIC DNA]</scope>
    <source>
        <strain evidence="13 14">DSM 42083</strain>
    </source>
</reference>
<evidence type="ECO:0000256" key="9">
    <source>
        <dbReference type="RuleBase" id="RU000584"/>
    </source>
</evidence>
<evidence type="ECO:0000259" key="12">
    <source>
        <dbReference type="Pfam" id="PF05201"/>
    </source>
</evidence>
<dbReference type="PIRSF" id="PIRSF000445">
    <property type="entry name" value="4pyrrol_synth_GluRdtase"/>
    <property type="match status" value="1"/>
</dbReference>
<comment type="miscellaneous">
    <text evidence="8">During catalysis, the active site Cys acts as a nucleophile attacking the alpha-carbonyl group of tRNA-bound glutamate with the formation of a thioester intermediate between enzyme and glutamate, and the concomitant release of tRNA(Glu). The thioester intermediate is finally reduced by direct hydride transfer from NADPH, to form the product GSA.</text>
</comment>
<evidence type="ECO:0000256" key="6">
    <source>
        <dbReference type="ARBA" id="ARBA00023244"/>
    </source>
</evidence>
<evidence type="ECO:0000313" key="14">
    <source>
        <dbReference type="Proteomes" id="UP001206206"/>
    </source>
</evidence>
<gene>
    <name evidence="8 13" type="primary">hemA</name>
    <name evidence="13" type="ORF">NON19_01575</name>
</gene>
<dbReference type="PANTHER" id="PTHR43013:SF1">
    <property type="entry name" value="GLUTAMYL-TRNA REDUCTASE"/>
    <property type="match status" value="1"/>
</dbReference>
<comment type="caution">
    <text evidence="13">The sequence shown here is derived from an EMBL/GenBank/DDBJ whole genome shotgun (WGS) entry which is preliminary data.</text>
</comment>
<proteinExistence type="inferred from homology"/>
<evidence type="ECO:0000259" key="10">
    <source>
        <dbReference type="Pfam" id="PF00745"/>
    </source>
</evidence>